<comment type="caution">
    <text evidence="3">The sequence shown here is derived from an EMBL/GenBank/DDBJ whole genome shotgun (WGS) entry which is preliminary data.</text>
</comment>
<dbReference type="InterPro" id="IPR000362">
    <property type="entry name" value="Fumarate_lyase_fam"/>
</dbReference>
<dbReference type="PANTHER" id="PTHR43172">
    <property type="entry name" value="ADENYLOSUCCINATE LYASE"/>
    <property type="match status" value="1"/>
</dbReference>
<comment type="similarity">
    <text evidence="1">Belongs to the class-II fumarase/aspartase family.</text>
</comment>
<accession>A0ABN0VRI7</accession>
<dbReference type="Gene3D" id="1.20.200.10">
    <property type="entry name" value="Fumarase/aspartase (Central domain)"/>
    <property type="match status" value="1"/>
</dbReference>
<proteinExistence type="inferred from homology"/>
<gene>
    <name evidence="3" type="ORF">GCM10009129_10940</name>
</gene>
<evidence type="ECO:0000259" key="2">
    <source>
        <dbReference type="Pfam" id="PF00206"/>
    </source>
</evidence>
<evidence type="ECO:0000313" key="3">
    <source>
        <dbReference type="EMBL" id="GAA0315477.1"/>
    </source>
</evidence>
<feature type="domain" description="Fumarate lyase N-terminal" evidence="2">
    <location>
        <begin position="97"/>
        <end position="297"/>
    </location>
</feature>
<evidence type="ECO:0000313" key="4">
    <source>
        <dbReference type="Proteomes" id="UP001501787"/>
    </source>
</evidence>
<keyword evidence="4" id="KW-1185">Reference proteome</keyword>
<reference evidence="3 4" key="1">
    <citation type="journal article" date="2019" name="Int. J. Syst. Evol. Microbiol.">
        <title>The Global Catalogue of Microorganisms (GCM) 10K type strain sequencing project: providing services to taxonomists for standard genome sequencing and annotation.</title>
        <authorList>
            <consortium name="The Broad Institute Genomics Platform"/>
            <consortium name="The Broad Institute Genome Sequencing Center for Infectious Disease"/>
            <person name="Wu L."/>
            <person name="Ma J."/>
        </authorList>
    </citation>
    <scope>NUCLEOTIDE SEQUENCE [LARGE SCALE GENOMIC DNA]</scope>
    <source>
        <strain evidence="3 4">JCM 16343</strain>
    </source>
</reference>
<dbReference type="EMBL" id="BAAAFR010000001">
    <property type="protein sequence ID" value="GAA0315477.1"/>
    <property type="molecule type" value="Genomic_DNA"/>
</dbReference>
<protein>
    <submittedName>
        <fullName evidence="3">3-carboxy-cis,cis-muconate cycloisomerase</fullName>
    </submittedName>
</protein>
<dbReference type="PRINTS" id="PR00149">
    <property type="entry name" value="FUMRATELYASE"/>
</dbReference>
<evidence type="ECO:0000256" key="1">
    <source>
        <dbReference type="ARBA" id="ARBA00034772"/>
    </source>
</evidence>
<dbReference type="PROSITE" id="PS00163">
    <property type="entry name" value="FUMARATE_LYASES"/>
    <property type="match status" value="1"/>
</dbReference>
<dbReference type="InterPro" id="IPR020557">
    <property type="entry name" value="Fumarate_lyase_CS"/>
</dbReference>
<dbReference type="PANTHER" id="PTHR43172:SF2">
    <property type="entry name" value="ADENYLOSUCCINATE LYASE C-TERMINAL DOMAIN-CONTAINING PROTEIN"/>
    <property type="match status" value="1"/>
</dbReference>
<dbReference type="RefSeq" id="WP_201503448.1">
    <property type="nucleotide sequence ID" value="NZ_BAAAFR010000001.1"/>
</dbReference>
<organism evidence="3 4">
    <name type="scientific">Psychrobacter aestuarii</name>
    <dbReference type="NCBI Taxonomy" id="556327"/>
    <lineage>
        <taxon>Bacteria</taxon>
        <taxon>Pseudomonadati</taxon>
        <taxon>Pseudomonadota</taxon>
        <taxon>Gammaproteobacteria</taxon>
        <taxon>Moraxellales</taxon>
        <taxon>Moraxellaceae</taxon>
        <taxon>Psychrobacter</taxon>
    </lineage>
</organism>
<sequence>MKINRLINQPFVHPAVAEDLSDRHFVQAMLDFELAILLVRERNGLIPEGIFAQSKHALALEHFDMDALSHDSYLGGNAAIPFVQQAKAILPTELIPYFHQTVTSQDVVDTAMMLMLKPVMAHIQQDVMDVLGACRQLIHAHRRTPMAGRTLLQQALPITFGVKVAQWAAGLLAVVPQLQQLTQTGFYLQWGGPVGIGDVDNQQHQLPKQVADHLGLAVPLLPWHTNRQPIHAIASSLDACAGAMENIVEDIALMCQSEIGEVSEPAIEGMGGSSSMPHKRNPILCALITAASIRMHGHLSVISNTSAQPFERALGQWHASWVPLTEGAALVAGAVFYLKTLLQGLQVHPARMAANLDLNSDAYLTKPLTRYAKDSDAPALLAMIDKASEDAHQQHQGFVVTLQDLLAAPSDTHANTLSNTQQDALIALTDPLRYCQAAEQQCQAVLDAIDALDVHKDECK</sequence>
<dbReference type="PRINTS" id="PR00145">
    <property type="entry name" value="ARGSUCLYASE"/>
</dbReference>
<dbReference type="SUPFAM" id="SSF48557">
    <property type="entry name" value="L-aspartase-like"/>
    <property type="match status" value="1"/>
</dbReference>
<name>A0ABN0VRI7_9GAMM</name>
<dbReference type="Proteomes" id="UP001501787">
    <property type="component" value="Unassembled WGS sequence"/>
</dbReference>
<dbReference type="InterPro" id="IPR008948">
    <property type="entry name" value="L-Aspartase-like"/>
</dbReference>
<dbReference type="Pfam" id="PF00206">
    <property type="entry name" value="Lyase_1"/>
    <property type="match status" value="1"/>
</dbReference>
<dbReference type="InterPro" id="IPR022761">
    <property type="entry name" value="Fumarate_lyase_N"/>
</dbReference>